<dbReference type="EMBL" id="CP158261">
    <property type="protein sequence ID" value="XDJ66107.1"/>
    <property type="molecule type" value="Genomic_DNA"/>
</dbReference>
<dbReference type="Pfam" id="PF09907">
    <property type="entry name" value="HigB_toxin"/>
    <property type="match status" value="1"/>
</dbReference>
<protein>
    <submittedName>
        <fullName evidence="16">Type II toxin-antitoxin system HigB family toxin</fullName>
    </submittedName>
</protein>
<dbReference type="EMBL" id="CP158260">
    <property type="protein sequence ID" value="XDJ62976.1"/>
    <property type="molecule type" value="Genomic_DNA"/>
</dbReference>
<evidence type="ECO:0000313" key="9">
    <source>
        <dbReference type="EMBL" id="XDJ71958.1"/>
    </source>
</evidence>
<dbReference type="Proteomes" id="UP001500573">
    <property type="component" value="Unassembled WGS sequence"/>
</dbReference>
<dbReference type="GO" id="GO:0110001">
    <property type="term" value="C:toxin-antitoxin complex"/>
    <property type="evidence" value="ECO:0007669"/>
    <property type="project" value="InterPro"/>
</dbReference>
<evidence type="ECO:0000313" key="3">
    <source>
        <dbReference type="EMBL" id="XDJ54112.1"/>
    </source>
</evidence>
<evidence type="ECO:0000313" key="12">
    <source>
        <dbReference type="EMBL" id="XDJ82052.1"/>
    </source>
</evidence>
<evidence type="ECO:0000313" key="6">
    <source>
        <dbReference type="EMBL" id="XDJ59857.1"/>
    </source>
</evidence>
<dbReference type="EMBL" id="CP158263">
    <property type="protein sequence ID" value="XDJ71958.1"/>
    <property type="molecule type" value="Genomic_DNA"/>
</dbReference>
<dbReference type="RefSeq" id="WP_343834957.1">
    <property type="nucleotide sequence ID" value="NZ_BAAAEX010000001.1"/>
</dbReference>
<dbReference type="EMBL" id="CP158253">
    <property type="protein sequence ID" value="XDJ44058.1"/>
    <property type="molecule type" value="Genomic_DNA"/>
</dbReference>
<name>A0AB39GND4_9BURK</name>
<dbReference type="EMBL" id="CP158257">
    <property type="protein sequence ID" value="XDJ56725.1"/>
    <property type="molecule type" value="Genomic_DNA"/>
</dbReference>
<evidence type="ECO:0000313" key="18">
    <source>
        <dbReference type="EMBL" id="XDJ98523.1"/>
    </source>
</evidence>
<evidence type="ECO:0000313" key="4">
    <source>
        <dbReference type="EMBL" id="XDJ56725.1"/>
    </source>
</evidence>
<sequence length="100" mass="11607">MRIIATRTLRRFWDRHPDAKQAIQVWVDEVRQANWQQPADIKARYANASILGNRRVVFNVKGNDYRLVAAIAYRLGVVYVKFIGTHAEYDDIDAATVEME</sequence>
<evidence type="ECO:0000313" key="14">
    <source>
        <dbReference type="EMBL" id="XDJ87558.1"/>
    </source>
</evidence>
<dbReference type="EMBL" id="CP158269">
    <property type="protein sequence ID" value="XDJ87558.1"/>
    <property type="molecule type" value="Genomic_DNA"/>
</dbReference>
<evidence type="ECO:0000313" key="10">
    <source>
        <dbReference type="EMBL" id="XDJ74225.1"/>
    </source>
</evidence>
<dbReference type="EMBL" id="CP158273">
    <property type="protein sequence ID" value="XDJ95874.1"/>
    <property type="molecule type" value="Genomic_DNA"/>
</dbReference>
<evidence type="ECO:0000313" key="11">
    <source>
        <dbReference type="EMBL" id="XDJ77225.1"/>
    </source>
</evidence>
<proteinExistence type="predicted"/>
<dbReference type="GO" id="GO:0004519">
    <property type="term" value="F:endonuclease activity"/>
    <property type="evidence" value="ECO:0007669"/>
    <property type="project" value="InterPro"/>
</dbReference>
<evidence type="ECO:0000313" key="17">
    <source>
        <dbReference type="EMBL" id="XDJ95874.1"/>
    </source>
</evidence>
<evidence type="ECO:0000313" key="1">
    <source>
        <dbReference type="EMBL" id="GAA0772254.1"/>
    </source>
</evidence>
<reference evidence="16" key="3">
    <citation type="submission" date="2024-05" db="EMBL/GenBank/DDBJ databases">
        <authorList>
            <person name="Luo Y.-C."/>
            <person name="Nicholds J."/>
            <person name="Mortimer T."/>
            <person name="Maboni G."/>
        </authorList>
    </citation>
    <scope>NUCLEOTIDE SEQUENCE</scope>
    <source>
        <strain evidence="17">124370</strain>
        <strain evidence="18">124566</strain>
        <strain evidence="16">124953</strain>
        <strain evidence="15">130308</strain>
        <strain evidence="14">130416</strain>
        <strain evidence="13">140124</strain>
        <strain evidence="12">143751</strain>
        <strain evidence="11">143769</strain>
        <strain evidence="10">143811</strain>
        <strain evidence="9">143936</strain>
        <strain evidence="8">145849</strain>
        <strain evidence="7">145850</strain>
        <strain evidence="6">145852</strain>
        <strain evidence="5">148131</strain>
        <strain evidence="4">150221</strain>
        <strain evidence="3">150964</strain>
        <strain evidence="2">153271</strain>
    </source>
</reference>
<dbReference type="GeneID" id="93067072"/>
<dbReference type="EMBL" id="CP158259">
    <property type="protein sequence ID" value="XDJ59857.1"/>
    <property type="molecule type" value="Genomic_DNA"/>
</dbReference>
<dbReference type="EMBL" id="CP158265">
    <property type="protein sequence ID" value="XDJ77225.1"/>
    <property type="molecule type" value="Genomic_DNA"/>
</dbReference>
<dbReference type="EMBL" id="CP158272">
    <property type="protein sequence ID" value="XDJ98523.1"/>
    <property type="molecule type" value="Genomic_DNA"/>
</dbReference>
<organism evidence="16">
    <name type="scientific">Castellaniella ginsengisoli</name>
    <dbReference type="NCBI Taxonomy" id="546114"/>
    <lineage>
        <taxon>Bacteria</taxon>
        <taxon>Pseudomonadati</taxon>
        <taxon>Pseudomonadota</taxon>
        <taxon>Betaproteobacteria</taxon>
        <taxon>Burkholderiales</taxon>
        <taxon>Alcaligenaceae</taxon>
        <taxon>Castellaniella</taxon>
    </lineage>
</organism>
<dbReference type="EMBL" id="CP158258">
    <property type="protein sequence ID" value="XDJ59407.1"/>
    <property type="molecule type" value="Genomic_DNA"/>
</dbReference>
<dbReference type="EMBL" id="CP158266">
    <property type="protein sequence ID" value="XDJ82052.1"/>
    <property type="molecule type" value="Genomic_DNA"/>
</dbReference>
<evidence type="ECO:0000313" key="7">
    <source>
        <dbReference type="EMBL" id="XDJ62976.1"/>
    </source>
</evidence>
<gene>
    <name evidence="5" type="ORF">ABRY90_05730</name>
    <name evidence="8" type="ORF">ABRY91_11910</name>
    <name evidence="6" type="ORF">ABRY92_07445</name>
    <name evidence="16" type="ORF">ABRY95_06950</name>
    <name evidence="12" type="ORF">ABRY96_10190</name>
    <name evidence="10" type="ORF">ABRY97_11505</name>
    <name evidence="14" type="ORF">ABRY98_11530</name>
    <name evidence="4" type="ORF">ABRZ00_06020</name>
    <name evidence="3" type="ORF">ABRZ01_06395</name>
    <name evidence="2" type="ORF">ABRZ02_10365</name>
    <name evidence="7" type="ORF">ABRZ03_09545</name>
    <name evidence="17" type="ORF">ABRZ05_12420</name>
    <name evidence="9" type="ORF">ABRZ06_00125</name>
    <name evidence="13" type="ORF">ABRZ08_05985</name>
    <name evidence="11" type="ORF">ABRZ10_13960</name>
    <name evidence="18" type="ORF">ABRZ11_12075</name>
    <name evidence="15" type="ORF">ABRZ12_04185</name>
    <name evidence="1" type="ORF">GCM10009108_00990</name>
</gene>
<reference evidence="1 19" key="1">
    <citation type="journal article" date="2019" name="Int. J. Syst. Evol. Microbiol.">
        <title>The Global Catalogue of Microorganisms (GCM) 10K type strain sequencing project: providing services to taxonomists for standard genome sequencing and annotation.</title>
        <authorList>
            <consortium name="The Broad Institute Genomics Platform"/>
            <consortium name="The Broad Institute Genome Sequencing Center for Infectious Disease"/>
            <person name="Wu L."/>
            <person name="Ma J."/>
        </authorList>
    </citation>
    <scope>NUCLEOTIDE SEQUENCE [LARGE SCALE GENOMIC DNA]</scope>
    <source>
        <strain evidence="1 19">JCM 15515</strain>
    </source>
</reference>
<dbReference type="EMBL" id="CP158271">
    <property type="protein sequence ID" value="XDJ92166.1"/>
    <property type="molecule type" value="Genomic_DNA"/>
</dbReference>
<accession>A0AB39GND4</accession>
<evidence type="ECO:0000313" key="19">
    <source>
        <dbReference type="Proteomes" id="UP001500573"/>
    </source>
</evidence>
<reference evidence="1" key="2">
    <citation type="submission" date="2023-12" db="EMBL/GenBank/DDBJ databases">
        <authorList>
            <person name="Sun Q."/>
            <person name="Inoue M."/>
        </authorList>
    </citation>
    <scope>NUCLEOTIDE SEQUENCE</scope>
    <source>
        <strain evidence="1">JCM 15515</strain>
    </source>
</reference>
<dbReference type="EMBL" id="CP158264">
    <property type="protein sequence ID" value="XDJ74225.1"/>
    <property type="molecule type" value="Genomic_DNA"/>
</dbReference>
<evidence type="ECO:0000313" key="8">
    <source>
        <dbReference type="EMBL" id="XDJ66107.1"/>
    </source>
</evidence>
<evidence type="ECO:0000313" key="5">
    <source>
        <dbReference type="EMBL" id="XDJ59407.1"/>
    </source>
</evidence>
<dbReference type="EMBL" id="CP158270">
    <property type="protein sequence ID" value="XDJ91502.1"/>
    <property type="molecule type" value="Genomic_DNA"/>
</dbReference>
<dbReference type="EMBL" id="CP158256">
    <property type="protein sequence ID" value="XDJ54112.1"/>
    <property type="molecule type" value="Genomic_DNA"/>
</dbReference>
<dbReference type="EMBL" id="CP158268">
    <property type="protein sequence ID" value="XDJ86372.1"/>
    <property type="molecule type" value="Genomic_DNA"/>
</dbReference>
<dbReference type="AlphaFoldDB" id="A0AB39GND4"/>
<keyword evidence="19" id="KW-1185">Reference proteome</keyword>
<dbReference type="KEGG" id="cgin:ABRZ00_06020"/>
<evidence type="ECO:0000313" key="2">
    <source>
        <dbReference type="EMBL" id="XDJ44058.1"/>
    </source>
</evidence>
<evidence type="ECO:0000313" key="16">
    <source>
        <dbReference type="EMBL" id="XDJ92166.1"/>
    </source>
</evidence>
<evidence type="ECO:0000313" key="15">
    <source>
        <dbReference type="EMBL" id="XDJ91502.1"/>
    </source>
</evidence>
<dbReference type="InterPro" id="IPR018669">
    <property type="entry name" value="Toxin_HigB"/>
</dbReference>
<dbReference type="GO" id="GO:0003723">
    <property type="term" value="F:RNA binding"/>
    <property type="evidence" value="ECO:0007669"/>
    <property type="project" value="InterPro"/>
</dbReference>
<evidence type="ECO:0000313" key="13">
    <source>
        <dbReference type="EMBL" id="XDJ86372.1"/>
    </source>
</evidence>
<dbReference type="EMBL" id="BAAAEX010000001">
    <property type="protein sequence ID" value="GAA0772254.1"/>
    <property type="molecule type" value="Genomic_DNA"/>
</dbReference>